<protein>
    <submittedName>
        <fullName evidence="3">TpsA-like protein</fullName>
    </submittedName>
</protein>
<dbReference type="STRING" id="351679.A9255_09390"/>
<organism evidence="3 5">
    <name type="scientific">Xenorhabdus hominickii</name>
    <dbReference type="NCBI Taxonomy" id="351679"/>
    <lineage>
        <taxon>Bacteria</taxon>
        <taxon>Pseudomonadati</taxon>
        <taxon>Pseudomonadota</taxon>
        <taxon>Gammaproteobacteria</taxon>
        <taxon>Enterobacterales</taxon>
        <taxon>Morganellaceae</taxon>
        <taxon>Xenorhabdus</taxon>
    </lineage>
</organism>
<accession>A0A2G0QAL8</accession>
<sequence>MTQRVAGQSLISSGINTTINGGSFKDNFVSALLSNSTSQLHAEGAFQIGEYANQLTEVGRALSHAALSAIIAEVGGNDGKAAAAGALAASLAADSLRNTFDDSRATQIEGKIVGALAGAAITGTPEGVYAGANAGELTIIYNHDEHTMGLFVNKGKPGSIFPEGSLQDAVDACLVDATLCNFIVEFSPLSVLKDVKDAETGTDYIIAAASAAPWEKLGKAADKSVEAIKTLAKNGKFAEATRIYNDSLRSMGKFFKGNHRVNDLSKLKDVNLDPNMLRKEIDQYLGAPYKASKQNSKAYSISAASVTVDGKKEYYLSVNGAAWSGNSPDIVNIKGG</sequence>
<evidence type="ECO:0000313" key="3">
    <source>
        <dbReference type="EMBL" id="PHM56263.1"/>
    </source>
</evidence>
<keyword evidence="4" id="KW-1185">Reference proteome</keyword>
<dbReference type="Proteomes" id="UP000225433">
    <property type="component" value="Unassembled WGS sequence"/>
</dbReference>
<dbReference type="Proteomes" id="UP000094600">
    <property type="component" value="Chromosome"/>
</dbReference>
<dbReference type="EMBL" id="CP016176">
    <property type="protein sequence ID" value="AOM40788.1"/>
    <property type="molecule type" value="Genomic_DNA"/>
</dbReference>
<dbReference type="KEGG" id="xho:A9255_09390"/>
<evidence type="ECO:0000313" key="4">
    <source>
        <dbReference type="Proteomes" id="UP000094600"/>
    </source>
</evidence>
<proteinExistence type="predicted"/>
<dbReference type="EMBL" id="NJAI01000002">
    <property type="protein sequence ID" value="PHM56263.1"/>
    <property type="molecule type" value="Genomic_DNA"/>
</dbReference>
<dbReference type="InterPro" id="IPR006915">
    <property type="entry name" value="DUF637_hemagglutn_put"/>
</dbReference>
<dbReference type="Pfam" id="PF04830">
    <property type="entry name" value="DUF637"/>
    <property type="match status" value="1"/>
</dbReference>
<evidence type="ECO:0000313" key="2">
    <source>
        <dbReference type="EMBL" id="AOM40788.1"/>
    </source>
</evidence>
<reference evidence="2 4" key="1">
    <citation type="submission" date="2016-06" db="EMBL/GenBank/DDBJ databases">
        <title>Bacterial characters and pathogenicity of Xenorhabdus hominickii from an entomopathogenic nematode, Steinernema monticolum.</title>
        <authorList>
            <person name="Park Y."/>
            <person name="Kim Y."/>
        </authorList>
    </citation>
    <scope>NUCLEOTIDE SEQUENCE [LARGE SCALE GENOMIC DNA]</scope>
    <source>
        <strain evidence="2 4">ANU1</strain>
    </source>
</reference>
<evidence type="ECO:0000259" key="1">
    <source>
        <dbReference type="Pfam" id="PF04830"/>
    </source>
</evidence>
<gene>
    <name evidence="2" type="ORF">A9255_09390</name>
    <name evidence="3" type="ORF">Xhom_01748</name>
</gene>
<reference evidence="3 5" key="2">
    <citation type="journal article" date="2017" name="Nat. Microbiol.">
        <title>Natural product diversity associated with the nematode symbionts Photorhabdus and Xenorhabdus.</title>
        <authorList>
            <person name="Tobias N.J."/>
            <person name="Wolff H."/>
            <person name="Djahanschiri B."/>
            <person name="Grundmann F."/>
            <person name="Kronenwerth M."/>
            <person name="Shi Y.M."/>
            <person name="Simonyi S."/>
            <person name="Grun P."/>
            <person name="Shapiro-Ilan D."/>
            <person name="Pidot S.J."/>
            <person name="Stinear T.P."/>
            <person name="Ebersberger I."/>
            <person name="Bode H.B."/>
        </authorList>
    </citation>
    <scope>NUCLEOTIDE SEQUENCE [LARGE SCALE GENOMIC DNA]</scope>
    <source>
        <strain evidence="3 5">DSM 17903</strain>
    </source>
</reference>
<dbReference type="OrthoDB" id="6975388at2"/>
<feature type="domain" description="DUF637" evidence="1">
    <location>
        <begin position="2"/>
        <end position="86"/>
    </location>
</feature>
<name>A0A2G0QAL8_XENHO</name>
<dbReference type="AlphaFoldDB" id="A0A2G0QAL8"/>
<evidence type="ECO:0000313" key="5">
    <source>
        <dbReference type="Proteomes" id="UP000225433"/>
    </source>
</evidence>